<dbReference type="InterPro" id="IPR051402">
    <property type="entry name" value="KPR-Related"/>
</dbReference>
<dbReference type="SUPFAM" id="SSF48179">
    <property type="entry name" value="6-phosphogluconate dehydrogenase C-terminal domain-like"/>
    <property type="match status" value="1"/>
</dbReference>
<comment type="caution">
    <text evidence="3">The sequence shown here is derived from an EMBL/GenBank/DDBJ whole genome shotgun (WGS) entry which is preliminary data.</text>
</comment>
<protein>
    <recommendedName>
        <fullName evidence="4">2-dehydropantoate 2-reductase</fullName>
    </recommendedName>
</protein>
<name>A0A093VAZ9_TALMA</name>
<dbReference type="Gene3D" id="1.10.1040.10">
    <property type="entry name" value="N-(1-d-carboxylethyl)-l-norvaline Dehydrogenase, domain 2"/>
    <property type="match status" value="1"/>
</dbReference>
<accession>A0A093VAZ9</accession>
<evidence type="ECO:0000313" key="3">
    <source>
        <dbReference type="EMBL" id="KFX43871.1"/>
    </source>
</evidence>
<dbReference type="EMBL" id="JPOX01000032">
    <property type="protein sequence ID" value="KFX43871.1"/>
    <property type="molecule type" value="Genomic_DNA"/>
</dbReference>
<dbReference type="PANTHER" id="PTHR21708">
    <property type="entry name" value="PROBABLE 2-DEHYDROPANTOATE 2-REDUCTASE"/>
    <property type="match status" value="1"/>
</dbReference>
<dbReference type="InterPro" id="IPR036291">
    <property type="entry name" value="NAD(P)-bd_dom_sf"/>
</dbReference>
<dbReference type="Pfam" id="PF02558">
    <property type="entry name" value="ApbA"/>
    <property type="match status" value="1"/>
</dbReference>
<dbReference type="PANTHER" id="PTHR21708:SF30">
    <property type="entry name" value="2-DEHYDROPANTOATE 2-REDUCTASE-RELATED"/>
    <property type="match status" value="1"/>
</dbReference>
<sequence length="286" mass="31303">MASQTKAEILLVGCGGVGTICAYNLEVDSQANVTAVLRSNYDAVDKNGFSISSIEHGEVASWTPSKITQTVSGQDNVSFDFIVVTTKNIPDQPPTIAEVISPAVTRGHTVIVLLQNGINIERPLFNAFPDNIVLSGVSMISATETTPGNVRQDDPDILIISPFHNPRISADKELAAAQRFVDLYNSSGKGSCRLEPDVGDVRWRKLIYNAAYNSICAILDLDTTSIRYAKQPLNDLVRPAMWEVWNIAKAAGYPLPPEIVEEKLDIDTWSFFKPSMAQDMSKARNM</sequence>
<feature type="domain" description="Ketopantoate reductase C-terminal" evidence="2">
    <location>
        <begin position="200"/>
        <end position="286"/>
    </location>
</feature>
<evidence type="ECO:0008006" key="4">
    <source>
        <dbReference type="Google" id="ProtNLM"/>
    </source>
</evidence>
<dbReference type="InterPro" id="IPR013328">
    <property type="entry name" value="6PGD_dom2"/>
</dbReference>
<feature type="domain" description="Ketopantoate reductase N-terminal" evidence="1">
    <location>
        <begin position="9"/>
        <end position="163"/>
    </location>
</feature>
<reference key="1">
    <citation type="journal article" date="2014" name="PLoS Genet.">
        <title>Signature Gene Expression Reveals Novel Clues to the Molecular Mechanisms of Dimorphic Transition in Penicillium marneffei.</title>
        <authorList>
            <person name="Yang E."/>
            <person name="Wang G."/>
            <person name="Cai J."/>
            <person name="Woo P.C."/>
            <person name="Lau S.K."/>
            <person name="Yuen K.-Y."/>
            <person name="Chow W.-N."/>
            <person name="Lin X."/>
        </authorList>
    </citation>
    <scope>NUCLEOTIDE SEQUENCE [LARGE SCALE GENOMIC DNA]</scope>
    <source>
        <strain>PM1</strain>
    </source>
</reference>
<dbReference type="HOGENOM" id="CLU_031468_2_1_1"/>
<dbReference type="AlphaFoldDB" id="A0A093VAZ9"/>
<dbReference type="InterPro" id="IPR008927">
    <property type="entry name" value="6-PGluconate_DH-like_C_sf"/>
</dbReference>
<gene>
    <name evidence="3" type="ORF">GQ26_0320850</name>
</gene>
<dbReference type="GO" id="GO:0005737">
    <property type="term" value="C:cytoplasm"/>
    <property type="evidence" value="ECO:0007669"/>
    <property type="project" value="TreeGrafter"/>
</dbReference>
<dbReference type="SUPFAM" id="SSF51735">
    <property type="entry name" value="NAD(P)-binding Rossmann-fold domains"/>
    <property type="match status" value="1"/>
</dbReference>
<evidence type="ECO:0000259" key="1">
    <source>
        <dbReference type="Pfam" id="PF02558"/>
    </source>
</evidence>
<evidence type="ECO:0000259" key="2">
    <source>
        <dbReference type="Pfam" id="PF08546"/>
    </source>
</evidence>
<dbReference type="Gene3D" id="3.40.50.720">
    <property type="entry name" value="NAD(P)-binding Rossmann-like Domain"/>
    <property type="match status" value="1"/>
</dbReference>
<proteinExistence type="predicted"/>
<dbReference type="Pfam" id="PF08546">
    <property type="entry name" value="ApbA_C"/>
    <property type="match status" value="1"/>
</dbReference>
<dbReference type="InterPro" id="IPR013752">
    <property type="entry name" value="KPA_reductase"/>
</dbReference>
<dbReference type="eggNOG" id="ENOG502QWBM">
    <property type="taxonomic scope" value="Eukaryota"/>
</dbReference>
<dbReference type="InterPro" id="IPR013332">
    <property type="entry name" value="KPR_N"/>
</dbReference>
<organism evidence="3">
    <name type="scientific">Talaromyces marneffei PM1</name>
    <dbReference type="NCBI Taxonomy" id="1077442"/>
    <lineage>
        <taxon>Eukaryota</taxon>
        <taxon>Fungi</taxon>
        <taxon>Dikarya</taxon>
        <taxon>Ascomycota</taxon>
        <taxon>Pezizomycotina</taxon>
        <taxon>Eurotiomycetes</taxon>
        <taxon>Eurotiomycetidae</taxon>
        <taxon>Eurotiales</taxon>
        <taxon>Trichocomaceae</taxon>
        <taxon>Talaromyces</taxon>
        <taxon>Talaromyces sect. Talaromyces</taxon>
    </lineage>
</organism>
<reference evidence="3" key="2">
    <citation type="journal article" date="2014" name="PLoS Genet.">
        <title>Signature gene expression reveals novel clues to the molecular mechanisms of dimorphic transition in Penicillium marneffei.</title>
        <authorList>
            <person name="Yang E."/>
            <person name="Wang G."/>
            <person name="Cai J."/>
            <person name="Woo P.C."/>
            <person name="Lau S.K."/>
            <person name="Yuen K.-Y."/>
            <person name="Chow W.-N."/>
            <person name="Lin X."/>
        </authorList>
    </citation>
    <scope>NUCLEOTIDE SEQUENCE</scope>
    <source>
        <strain evidence="3">PM1</strain>
    </source>
</reference>